<accession>A0A381Z9J9</accession>
<sequence length="186" mass="21395">ASPMTNSKLHLGCGDVIKEGWLNHDLAPLAGVDVVHDLCEFPWPFEDGQFEEVYMKDVLEHLPDTIATMEELHRITKPGAKVYIGVPYWNSMIAFGDPTHVKSFNEFCFDFFDPTNWQCKARPYYSTARFYIRRMGVWVTPFEAIIPRRFTRDFLIFNPVGKKLFLALASVFCNVVSGLDVHLERA</sequence>
<organism evidence="2">
    <name type="scientific">marine metagenome</name>
    <dbReference type="NCBI Taxonomy" id="408172"/>
    <lineage>
        <taxon>unclassified sequences</taxon>
        <taxon>metagenomes</taxon>
        <taxon>ecological metagenomes</taxon>
    </lineage>
</organism>
<proteinExistence type="predicted"/>
<dbReference type="EMBL" id="UINC01020483">
    <property type="protein sequence ID" value="SVA85976.1"/>
    <property type="molecule type" value="Genomic_DNA"/>
</dbReference>
<dbReference type="Pfam" id="PF08241">
    <property type="entry name" value="Methyltransf_11"/>
    <property type="match status" value="1"/>
</dbReference>
<feature type="domain" description="Methyltransferase type 11" evidence="1">
    <location>
        <begin position="43"/>
        <end position="84"/>
    </location>
</feature>
<dbReference type="InterPro" id="IPR029063">
    <property type="entry name" value="SAM-dependent_MTases_sf"/>
</dbReference>
<dbReference type="InterPro" id="IPR013216">
    <property type="entry name" value="Methyltransf_11"/>
</dbReference>
<dbReference type="AlphaFoldDB" id="A0A381Z9J9"/>
<dbReference type="SUPFAM" id="SSF53335">
    <property type="entry name" value="S-adenosyl-L-methionine-dependent methyltransferases"/>
    <property type="match status" value="1"/>
</dbReference>
<evidence type="ECO:0000259" key="1">
    <source>
        <dbReference type="Pfam" id="PF08241"/>
    </source>
</evidence>
<reference evidence="2" key="1">
    <citation type="submission" date="2018-05" db="EMBL/GenBank/DDBJ databases">
        <authorList>
            <person name="Lanie J.A."/>
            <person name="Ng W.-L."/>
            <person name="Kazmierczak K.M."/>
            <person name="Andrzejewski T.M."/>
            <person name="Davidsen T.M."/>
            <person name="Wayne K.J."/>
            <person name="Tettelin H."/>
            <person name="Glass J.I."/>
            <person name="Rusch D."/>
            <person name="Podicherti R."/>
            <person name="Tsui H.-C.T."/>
            <person name="Winkler M.E."/>
        </authorList>
    </citation>
    <scope>NUCLEOTIDE SEQUENCE</scope>
</reference>
<dbReference type="GO" id="GO:0008757">
    <property type="term" value="F:S-adenosylmethionine-dependent methyltransferase activity"/>
    <property type="evidence" value="ECO:0007669"/>
    <property type="project" value="InterPro"/>
</dbReference>
<protein>
    <recommendedName>
        <fullName evidence="1">Methyltransferase type 11 domain-containing protein</fullName>
    </recommendedName>
</protein>
<feature type="non-terminal residue" evidence="2">
    <location>
        <position position="1"/>
    </location>
</feature>
<gene>
    <name evidence="2" type="ORF">METZ01_LOCUS138830</name>
</gene>
<name>A0A381Z9J9_9ZZZZ</name>
<dbReference type="Gene3D" id="3.40.50.150">
    <property type="entry name" value="Vaccinia Virus protein VP39"/>
    <property type="match status" value="1"/>
</dbReference>
<evidence type="ECO:0000313" key="2">
    <source>
        <dbReference type="EMBL" id="SVA85976.1"/>
    </source>
</evidence>